<keyword evidence="1" id="KW-0378">Hydrolase</keyword>
<dbReference type="PROSITE" id="PS50022">
    <property type="entry name" value="FA58C_3"/>
    <property type="match status" value="1"/>
</dbReference>
<gene>
    <name evidence="4" type="ORF">GRF59_14225</name>
</gene>
<dbReference type="Pfam" id="PF00404">
    <property type="entry name" value="Dockerin_1"/>
    <property type="match status" value="1"/>
</dbReference>
<evidence type="ECO:0000313" key="4">
    <source>
        <dbReference type="EMBL" id="MWV44773.1"/>
    </source>
</evidence>
<keyword evidence="5" id="KW-1185">Reference proteome</keyword>
<dbReference type="Gene3D" id="1.10.1330.10">
    <property type="entry name" value="Dockerin domain"/>
    <property type="match status" value="1"/>
</dbReference>
<dbReference type="PANTHER" id="PTHR47406">
    <property type="entry name" value="COAGULATION FACTOR 5/8 TYPE, C-TERMINAL"/>
    <property type="match status" value="1"/>
</dbReference>
<dbReference type="InterPro" id="IPR008979">
    <property type="entry name" value="Galactose-bd-like_sf"/>
</dbReference>
<feature type="chain" id="PRO_5038788573" evidence="2">
    <location>
        <begin position="25"/>
        <end position="1010"/>
    </location>
</feature>
<dbReference type="RefSeq" id="WP_160498391.1">
    <property type="nucleotide sequence ID" value="NZ_WUBI01000002.1"/>
</dbReference>
<evidence type="ECO:0000313" key="5">
    <source>
        <dbReference type="Proteomes" id="UP000460318"/>
    </source>
</evidence>
<dbReference type="GO" id="GO:0030246">
    <property type="term" value="F:carbohydrate binding"/>
    <property type="evidence" value="ECO:0007669"/>
    <property type="project" value="InterPro"/>
</dbReference>
<dbReference type="GO" id="GO:0000272">
    <property type="term" value="P:polysaccharide catabolic process"/>
    <property type="evidence" value="ECO:0007669"/>
    <property type="project" value="InterPro"/>
</dbReference>
<dbReference type="InterPro" id="IPR032287">
    <property type="entry name" value="DUF4838"/>
</dbReference>
<name>A0A7X3IJR2_9BACL</name>
<dbReference type="InterPro" id="IPR029018">
    <property type="entry name" value="Hex-like_dom2"/>
</dbReference>
<dbReference type="InterPro" id="IPR018247">
    <property type="entry name" value="EF_Hand_1_Ca_BS"/>
</dbReference>
<evidence type="ECO:0000259" key="3">
    <source>
        <dbReference type="PROSITE" id="PS50022"/>
    </source>
</evidence>
<dbReference type="InterPro" id="IPR002105">
    <property type="entry name" value="Dockerin_1_rpt"/>
</dbReference>
<dbReference type="Pfam" id="PF00963">
    <property type="entry name" value="Cohesin"/>
    <property type="match status" value="1"/>
</dbReference>
<dbReference type="InterPro" id="IPR036439">
    <property type="entry name" value="Dockerin_dom_sf"/>
</dbReference>
<dbReference type="Proteomes" id="UP000460318">
    <property type="component" value="Unassembled WGS sequence"/>
</dbReference>
<accession>A0A7X3IJR2</accession>
<dbReference type="SUPFAM" id="SSF55545">
    <property type="entry name" value="beta-N-acetylhexosaminidase-like domain"/>
    <property type="match status" value="1"/>
</dbReference>
<dbReference type="AlphaFoldDB" id="A0A7X3IJR2"/>
<dbReference type="PANTHER" id="PTHR47406:SF2">
    <property type="entry name" value="ALPHA GLUCURONIDASE N-TERMINAL DOMAIN-CONTAINING PROTEIN"/>
    <property type="match status" value="1"/>
</dbReference>
<dbReference type="Gene3D" id="2.60.40.680">
    <property type="match status" value="1"/>
</dbReference>
<dbReference type="Gene3D" id="3.30.379.10">
    <property type="entry name" value="Chitobiase/beta-hexosaminidase domain 2-like"/>
    <property type="match status" value="1"/>
</dbReference>
<feature type="signal peptide" evidence="2">
    <location>
        <begin position="1"/>
        <end position="24"/>
    </location>
</feature>
<reference evidence="4 5" key="1">
    <citation type="submission" date="2019-12" db="EMBL/GenBank/DDBJ databases">
        <title>Paenibacillus sp. nov., an endophytic bacterium isolated from the stem of Dendrobium.</title>
        <authorList>
            <person name="Zhao R."/>
        </authorList>
    </citation>
    <scope>NUCLEOTIDE SEQUENCE [LARGE SCALE GENOMIC DNA]</scope>
    <source>
        <strain evidence="4 5">HJL G12</strain>
    </source>
</reference>
<dbReference type="SUPFAM" id="SSF49785">
    <property type="entry name" value="Galactose-binding domain-like"/>
    <property type="match status" value="1"/>
</dbReference>
<dbReference type="Pfam" id="PF00754">
    <property type="entry name" value="F5_F8_type_C"/>
    <property type="match status" value="1"/>
</dbReference>
<evidence type="ECO:0000256" key="1">
    <source>
        <dbReference type="ARBA" id="ARBA00022801"/>
    </source>
</evidence>
<sequence>MNKGKIRMVSMALIMSLFMGYFEAGSRAYADVFEEDELSLVDHRQAKSAIIWWDSDSDAKVTAYAAGELRSYIERISGTAVPVVQGKLSGEEENTHDHLSSALIIITGDQAKPYINGKQTADIPAGWLRSANEKLNGKKEDSFALETANNGLILAGVNERGTLYAAYDLLGRMGVTFFAPTFETYGGHAEYVPAHSSITLPAISEVQEPGFTVRRKYVEEGWSHSAENLPALIDWMAKNKLNTLVVPYDYVAQGNTRWDDWREKLIPELNKRGMMAEVGGHGFESFLRKDKYGAAHPDWFVSGYNVFNITSDKAVDAYVDEVVAYLKARPEIRIFDAWPPDVATWPPSVITKFGSSANAYAYVVNKLHDAVEKELPGVRLEAIAYATHDQPPSNAYMYDESILIDFAPYFRSYRDTIFDPNSAVNKPSINLINKWKQVFKGDLAMYEYYRRYAFHSLPVVFPQLIGQELPYYKTLGVNGIGTYSEPGDWITFEPTHYILAQMSWNPEADAQALVAEYIESRYGAAAGEMSEYLRLAEEAGRTLFNQPAGDFSNMNAVTKARDNYMQAKSQLASAQAKSPHGSAASFMIERLYWNIQYAIADIEVDYDRLKGDNAASKEAKLRALGEFYAHRFDGIMLQNSYLLRRYVSGFGEAGWIYGVNRGMQKPAPMTTMGTQENNNAARMVDNDETTMYWSNASPSDGDYVGIDLGSVQSLREIILKMSTAAKPNDYIHHGVIEVSRDFSTWEAVAEVSDQPEAQITVGGGTEARFIRIRATASQSQWVQVREFSVQAEPTGEPGEGDELQTLLTADRQEVKAGDTLQIGAELKNIDDPLYAFDLTISYDPDRVQFVSAASVKEGLALVESKDSGGKVRLIGASEGPGKALSADTGLVRLQFVTKEVQAQTEAVFRITSAILAGEEGDEIQAEAGTVSVKAVPGSSGQPADLNGDGKVSIGDLGIVASQYGKDSSSPDWEQAKRADINGDGKVDIADLAAVASQMTVAEGNKSLTQI</sequence>
<comment type="caution">
    <text evidence="4">The sequence shown here is derived from an EMBL/GenBank/DDBJ whole genome shotgun (WGS) entry which is preliminary data.</text>
</comment>
<dbReference type="SUPFAM" id="SSF63446">
    <property type="entry name" value="Type I dockerin domain"/>
    <property type="match status" value="1"/>
</dbReference>
<dbReference type="PROSITE" id="PS00018">
    <property type="entry name" value="EF_HAND_1"/>
    <property type="match status" value="2"/>
</dbReference>
<evidence type="ECO:0000256" key="2">
    <source>
        <dbReference type="SAM" id="SignalP"/>
    </source>
</evidence>
<dbReference type="InterPro" id="IPR002102">
    <property type="entry name" value="Cohesin_dom"/>
</dbReference>
<dbReference type="SUPFAM" id="SSF49384">
    <property type="entry name" value="Carbohydrate-binding domain"/>
    <property type="match status" value="1"/>
</dbReference>
<protein>
    <submittedName>
        <fullName evidence="4">DUF4838 domain-containing protein</fullName>
    </submittedName>
</protein>
<dbReference type="InterPro" id="IPR008965">
    <property type="entry name" value="CBM2/CBM3_carb-bd_dom_sf"/>
</dbReference>
<keyword evidence="2" id="KW-0732">Signal</keyword>
<dbReference type="Gene3D" id="2.60.120.260">
    <property type="entry name" value="Galactose-binding domain-like"/>
    <property type="match status" value="1"/>
</dbReference>
<dbReference type="InterPro" id="IPR000421">
    <property type="entry name" value="FA58C"/>
</dbReference>
<organism evidence="4 5">
    <name type="scientific">Paenibacillus dendrobii</name>
    <dbReference type="NCBI Taxonomy" id="2691084"/>
    <lineage>
        <taxon>Bacteria</taxon>
        <taxon>Bacillati</taxon>
        <taxon>Bacillota</taxon>
        <taxon>Bacilli</taxon>
        <taxon>Bacillales</taxon>
        <taxon>Paenibacillaceae</taxon>
        <taxon>Paenibacillus</taxon>
    </lineage>
</organism>
<feature type="domain" description="F5/8 type C" evidence="3">
    <location>
        <begin position="652"/>
        <end position="792"/>
    </location>
</feature>
<dbReference type="EMBL" id="WUBI01000002">
    <property type="protein sequence ID" value="MWV44773.1"/>
    <property type="molecule type" value="Genomic_DNA"/>
</dbReference>
<dbReference type="CDD" id="cd08547">
    <property type="entry name" value="Type_II_cohesin"/>
    <property type="match status" value="1"/>
</dbReference>
<dbReference type="CDD" id="cd14254">
    <property type="entry name" value="Dockerin_II"/>
    <property type="match status" value="1"/>
</dbReference>
<dbReference type="GO" id="GO:0004553">
    <property type="term" value="F:hydrolase activity, hydrolyzing O-glycosyl compounds"/>
    <property type="evidence" value="ECO:0007669"/>
    <property type="project" value="InterPro"/>
</dbReference>
<dbReference type="Pfam" id="PF16126">
    <property type="entry name" value="DUF4838"/>
    <property type="match status" value="1"/>
</dbReference>
<proteinExistence type="predicted"/>